<evidence type="ECO:0000313" key="2">
    <source>
        <dbReference type="EMBL" id="KAF3437323.1"/>
    </source>
</evidence>
<name>A0A8K0GU92_9ROSA</name>
<dbReference type="EMBL" id="VOIH02000009">
    <property type="protein sequence ID" value="KAF3437323.1"/>
    <property type="molecule type" value="Genomic_DNA"/>
</dbReference>
<proteinExistence type="predicted"/>
<comment type="caution">
    <text evidence="2">The sequence shown here is derived from an EMBL/GenBank/DDBJ whole genome shotgun (WGS) entry which is preliminary data.</text>
</comment>
<dbReference type="AlphaFoldDB" id="A0A8K0GU92"/>
<dbReference type="Proteomes" id="UP000796880">
    <property type="component" value="Unassembled WGS sequence"/>
</dbReference>
<reference evidence="2" key="1">
    <citation type="submission" date="2020-03" db="EMBL/GenBank/DDBJ databases">
        <title>A high-quality chromosome-level genome assembly of a woody plant with both climbing and erect habits, Rhamnella rubrinervis.</title>
        <authorList>
            <person name="Lu Z."/>
            <person name="Yang Y."/>
            <person name="Zhu X."/>
            <person name="Sun Y."/>
        </authorList>
    </citation>
    <scope>NUCLEOTIDE SEQUENCE</scope>
    <source>
        <strain evidence="2">BYM</strain>
        <tissue evidence="2">Leaf</tissue>
    </source>
</reference>
<gene>
    <name evidence="2" type="ORF">FNV43_RR20076</name>
</gene>
<evidence type="ECO:0000313" key="3">
    <source>
        <dbReference type="Proteomes" id="UP000796880"/>
    </source>
</evidence>
<dbReference type="PANTHER" id="PTHR33237">
    <property type="entry name" value="F2P16.13 PROTEIN-RELATED"/>
    <property type="match status" value="1"/>
</dbReference>
<feature type="region of interest" description="Disordered" evidence="1">
    <location>
        <begin position="39"/>
        <end position="80"/>
    </location>
</feature>
<keyword evidence="3" id="KW-1185">Reference proteome</keyword>
<dbReference type="OrthoDB" id="755532at2759"/>
<sequence length="169" mass="18345">MSHLRTATPEHGYGTGSPRRLKAVFLTSVAALASRCAKQASRVSKKLKAAKPSSSNWRIEPKSPSSPLGLGEPKSPLSKPKQLITSISNKAINFMQHKKKTMGDGSPSGSEEWGDGGVWQRAILMGDKCEPLDFSGVIYYDSHGNQLNEVPLKSPRASPLPGYLQRMNK</sequence>
<accession>A0A8K0GU92</accession>
<evidence type="ECO:0000256" key="1">
    <source>
        <dbReference type="SAM" id="MobiDB-lite"/>
    </source>
</evidence>
<dbReference type="PANTHER" id="PTHR33237:SF46">
    <property type="entry name" value="OS01G0606100 PROTEIN"/>
    <property type="match status" value="1"/>
</dbReference>
<organism evidence="2 3">
    <name type="scientific">Rhamnella rubrinervis</name>
    <dbReference type="NCBI Taxonomy" id="2594499"/>
    <lineage>
        <taxon>Eukaryota</taxon>
        <taxon>Viridiplantae</taxon>
        <taxon>Streptophyta</taxon>
        <taxon>Embryophyta</taxon>
        <taxon>Tracheophyta</taxon>
        <taxon>Spermatophyta</taxon>
        <taxon>Magnoliopsida</taxon>
        <taxon>eudicotyledons</taxon>
        <taxon>Gunneridae</taxon>
        <taxon>Pentapetalae</taxon>
        <taxon>rosids</taxon>
        <taxon>fabids</taxon>
        <taxon>Rosales</taxon>
        <taxon>Rhamnaceae</taxon>
        <taxon>rhamnoid group</taxon>
        <taxon>Rhamneae</taxon>
        <taxon>Rhamnella</taxon>
    </lineage>
</organism>
<protein>
    <submittedName>
        <fullName evidence="2">Uncharacterized protein</fullName>
    </submittedName>
</protein>
<feature type="region of interest" description="Disordered" evidence="1">
    <location>
        <begin position="148"/>
        <end position="169"/>
    </location>
</feature>